<evidence type="ECO:0000313" key="1">
    <source>
        <dbReference type="EMBL" id="CAJ2500291.1"/>
    </source>
</evidence>
<dbReference type="Gene3D" id="2.60.120.200">
    <property type="match status" value="1"/>
</dbReference>
<keyword evidence="2" id="KW-1185">Reference proteome</keyword>
<dbReference type="EMBL" id="CAUWAG010000003">
    <property type="protein sequence ID" value="CAJ2500291.1"/>
    <property type="molecule type" value="Genomic_DNA"/>
</dbReference>
<name>A0AAI8V9I4_9PEZI</name>
<comment type="caution">
    <text evidence="1">The sequence shown here is derived from an EMBL/GenBank/DDBJ whole genome shotgun (WGS) entry which is preliminary data.</text>
</comment>
<sequence length="125" mass="14212">MALSITKVTDASPKKPTTLKGPFLEQFTDDWESRWKPSHAKKDMKGWAYVGEWCVEEPYQFMLENPAEKEIFGSYKRFMGSSWGKMNPVQGVAGTKMAGYPYSLRRLCDKNTSSRQSSTVPDKMG</sequence>
<accession>A0AAI8V9I4</accession>
<dbReference type="Proteomes" id="UP001295740">
    <property type="component" value="Unassembled WGS sequence"/>
</dbReference>
<proteinExistence type="predicted"/>
<reference evidence="1" key="1">
    <citation type="submission" date="2023-10" db="EMBL/GenBank/DDBJ databases">
        <authorList>
            <person name="Hackl T."/>
        </authorList>
    </citation>
    <scope>NUCLEOTIDE SEQUENCE</scope>
</reference>
<evidence type="ECO:0000313" key="2">
    <source>
        <dbReference type="Proteomes" id="UP001295740"/>
    </source>
</evidence>
<protein>
    <submittedName>
        <fullName evidence="1">Uu.00g031440.m01.CDS01</fullName>
    </submittedName>
</protein>
<gene>
    <name evidence="1" type="ORF">KHLLAP_LOCUS759</name>
</gene>
<dbReference type="AlphaFoldDB" id="A0AAI8V9I4"/>
<organism evidence="1 2">
    <name type="scientific">Anthostomella pinea</name>
    <dbReference type="NCBI Taxonomy" id="933095"/>
    <lineage>
        <taxon>Eukaryota</taxon>
        <taxon>Fungi</taxon>
        <taxon>Dikarya</taxon>
        <taxon>Ascomycota</taxon>
        <taxon>Pezizomycotina</taxon>
        <taxon>Sordariomycetes</taxon>
        <taxon>Xylariomycetidae</taxon>
        <taxon>Xylariales</taxon>
        <taxon>Xylariaceae</taxon>
        <taxon>Anthostomella</taxon>
    </lineage>
</organism>